<reference evidence="1 2" key="1">
    <citation type="submission" date="2018-11" db="EMBL/GenBank/DDBJ databases">
        <authorList>
            <consortium name="Pathogen Informatics"/>
        </authorList>
    </citation>
    <scope>NUCLEOTIDE SEQUENCE [LARGE SCALE GENOMIC DNA]</scope>
</reference>
<accession>A0A3P6T731</accession>
<protein>
    <submittedName>
        <fullName evidence="1">Uncharacterized protein</fullName>
    </submittedName>
</protein>
<evidence type="ECO:0000313" key="2">
    <source>
        <dbReference type="Proteomes" id="UP000271889"/>
    </source>
</evidence>
<name>A0A3P6T731_CYLGO</name>
<organism evidence="1 2">
    <name type="scientific">Cylicostephanus goldi</name>
    <name type="common">Nematode worm</name>
    <dbReference type="NCBI Taxonomy" id="71465"/>
    <lineage>
        <taxon>Eukaryota</taxon>
        <taxon>Metazoa</taxon>
        <taxon>Ecdysozoa</taxon>
        <taxon>Nematoda</taxon>
        <taxon>Chromadorea</taxon>
        <taxon>Rhabditida</taxon>
        <taxon>Rhabditina</taxon>
        <taxon>Rhabditomorpha</taxon>
        <taxon>Strongyloidea</taxon>
        <taxon>Strongylidae</taxon>
        <taxon>Cylicostephanus</taxon>
    </lineage>
</organism>
<dbReference type="EMBL" id="UYRV01024303">
    <property type="protein sequence ID" value="VDK75260.1"/>
    <property type="molecule type" value="Genomic_DNA"/>
</dbReference>
<feature type="non-terminal residue" evidence="1">
    <location>
        <position position="73"/>
    </location>
</feature>
<evidence type="ECO:0000313" key="1">
    <source>
        <dbReference type="EMBL" id="VDK75260.1"/>
    </source>
</evidence>
<sequence length="73" mass="8190">MLFAARYVVMKPAGGITASLPALVAKDFFGEPYVLGRITFVVMIRNVASTKLDEMSAVRVDFKNVSMWEWSQM</sequence>
<gene>
    <name evidence="1" type="ORF">CGOC_LOCUS7121</name>
</gene>
<dbReference type="AlphaFoldDB" id="A0A3P6T731"/>
<proteinExistence type="predicted"/>
<keyword evidence="2" id="KW-1185">Reference proteome</keyword>
<dbReference type="Proteomes" id="UP000271889">
    <property type="component" value="Unassembled WGS sequence"/>
</dbReference>